<protein>
    <recommendedName>
        <fullName evidence="4">Type II toxin-antitoxin system HicA family toxin</fullName>
    </recommendedName>
</protein>
<evidence type="ECO:0000313" key="3">
    <source>
        <dbReference type="Proteomes" id="UP000886476"/>
    </source>
</evidence>
<gene>
    <name evidence="2" type="ORF">HL667_29925</name>
</gene>
<accession>A0ABX2CM23</accession>
<sequence length="87" mass="9885">MQSRQGRSHNQRVEALRADPGGDWKPVDLEIIASQYAMKFRKITGTHEVFLHPSVPHCVTIPLKAKIRPPHIRAFVAMIDDMDEAAR</sequence>
<reference evidence="2" key="1">
    <citation type="submission" date="2020-05" db="EMBL/GenBank/DDBJ databases">
        <title>Nod-independent and nitrogen-fixing Bradyrhizobium aeschynomene sp. nov. isolated from nodules of Aeschynomene indica.</title>
        <authorList>
            <person name="Zhang Z."/>
        </authorList>
    </citation>
    <scope>NUCLEOTIDE SEQUENCE</scope>
    <source>
        <strain evidence="2">83012</strain>
    </source>
</reference>
<name>A0ABX2CM23_9BRAD</name>
<evidence type="ECO:0000256" key="1">
    <source>
        <dbReference type="SAM" id="MobiDB-lite"/>
    </source>
</evidence>
<feature type="region of interest" description="Disordered" evidence="1">
    <location>
        <begin position="1"/>
        <end position="21"/>
    </location>
</feature>
<feature type="compositionally biased region" description="Basic residues" evidence="1">
    <location>
        <begin position="1"/>
        <end position="10"/>
    </location>
</feature>
<proteinExistence type="predicted"/>
<dbReference type="Proteomes" id="UP000886476">
    <property type="component" value="Unassembled WGS sequence"/>
</dbReference>
<feature type="compositionally biased region" description="Basic and acidic residues" evidence="1">
    <location>
        <begin position="11"/>
        <end position="21"/>
    </location>
</feature>
<dbReference type="EMBL" id="JABFDN010000015">
    <property type="protein sequence ID" value="NPU69258.1"/>
    <property type="molecule type" value="Genomic_DNA"/>
</dbReference>
<evidence type="ECO:0008006" key="4">
    <source>
        <dbReference type="Google" id="ProtNLM"/>
    </source>
</evidence>
<comment type="caution">
    <text evidence="2">The sequence shown here is derived from an EMBL/GenBank/DDBJ whole genome shotgun (WGS) entry which is preliminary data.</text>
</comment>
<evidence type="ECO:0000313" key="2">
    <source>
        <dbReference type="EMBL" id="NPU69258.1"/>
    </source>
</evidence>
<keyword evidence="3" id="KW-1185">Reference proteome</keyword>
<organism evidence="2 3">
    <name type="scientific">Bradyrhizobium aeschynomenes</name>
    <dbReference type="NCBI Taxonomy" id="2734909"/>
    <lineage>
        <taxon>Bacteria</taxon>
        <taxon>Pseudomonadati</taxon>
        <taxon>Pseudomonadota</taxon>
        <taxon>Alphaproteobacteria</taxon>
        <taxon>Hyphomicrobiales</taxon>
        <taxon>Nitrobacteraceae</taxon>
        <taxon>Bradyrhizobium</taxon>
    </lineage>
</organism>